<proteinExistence type="predicted"/>
<protein>
    <submittedName>
        <fullName evidence="1">Uncharacterized protein</fullName>
    </submittedName>
</protein>
<accession>A0ABP8FV73</accession>
<dbReference type="Proteomes" id="UP001501844">
    <property type="component" value="Unassembled WGS sequence"/>
</dbReference>
<name>A0ABP8FV73_9BACT</name>
<reference evidence="2" key="1">
    <citation type="journal article" date="2019" name="Int. J. Syst. Evol. Microbiol.">
        <title>The Global Catalogue of Microorganisms (GCM) 10K type strain sequencing project: providing services to taxonomists for standard genome sequencing and annotation.</title>
        <authorList>
            <consortium name="The Broad Institute Genomics Platform"/>
            <consortium name="The Broad Institute Genome Sequencing Center for Infectious Disease"/>
            <person name="Wu L."/>
            <person name="Ma J."/>
        </authorList>
    </citation>
    <scope>NUCLEOTIDE SEQUENCE [LARGE SCALE GENOMIC DNA]</scope>
    <source>
        <strain evidence="2">JCM 17917</strain>
    </source>
</reference>
<evidence type="ECO:0000313" key="1">
    <source>
        <dbReference type="EMBL" id="GAA4311670.1"/>
    </source>
</evidence>
<comment type="caution">
    <text evidence="1">The sequence shown here is derived from an EMBL/GenBank/DDBJ whole genome shotgun (WGS) entry which is preliminary data.</text>
</comment>
<evidence type="ECO:0000313" key="2">
    <source>
        <dbReference type="Proteomes" id="UP001501844"/>
    </source>
</evidence>
<keyword evidence="2" id="KW-1185">Reference proteome</keyword>
<dbReference type="EMBL" id="BAABGX010000002">
    <property type="protein sequence ID" value="GAA4311670.1"/>
    <property type="molecule type" value="Genomic_DNA"/>
</dbReference>
<sequence>MNGIGFDFSGLGKMVVEVAEEGNAWETRQCPCLYIYNATPLILTFSLREKELRYIVFGLFSGK</sequence>
<organism evidence="1 2">
    <name type="scientific">Nibribacter koreensis</name>
    <dbReference type="NCBI Taxonomy" id="1084519"/>
    <lineage>
        <taxon>Bacteria</taxon>
        <taxon>Pseudomonadati</taxon>
        <taxon>Bacteroidota</taxon>
        <taxon>Cytophagia</taxon>
        <taxon>Cytophagales</taxon>
        <taxon>Hymenobacteraceae</taxon>
        <taxon>Nibribacter</taxon>
    </lineage>
</organism>
<gene>
    <name evidence="1" type="ORF">GCM10023183_30520</name>
</gene>